<dbReference type="Proteomes" id="UP000269276">
    <property type="component" value="Unassembled WGS sequence"/>
</dbReference>
<evidence type="ECO:0000256" key="10">
    <source>
        <dbReference type="ARBA" id="ARBA00023136"/>
    </source>
</evidence>
<keyword evidence="8" id="KW-0256">Endoplasmic reticulum</keyword>
<dbReference type="EMBL" id="QWIP01000301">
    <property type="protein sequence ID" value="RMY66668.1"/>
    <property type="molecule type" value="Genomic_DNA"/>
</dbReference>
<evidence type="ECO:0000313" key="15">
    <source>
        <dbReference type="Proteomes" id="UP000269276"/>
    </source>
</evidence>
<dbReference type="GO" id="GO:0000030">
    <property type="term" value="F:mannosyltransferase activity"/>
    <property type="evidence" value="ECO:0007669"/>
    <property type="project" value="TreeGrafter"/>
</dbReference>
<keyword evidence="10 13" id="KW-0472">Membrane</keyword>
<evidence type="ECO:0000313" key="14">
    <source>
        <dbReference type="EMBL" id="RMY66668.1"/>
    </source>
</evidence>
<dbReference type="VEuPathDB" id="FungiDB:BTJ68_07593"/>
<dbReference type="GO" id="GO:0005789">
    <property type="term" value="C:endoplasmic reticulum membrane"/>
    <property type="evidence" value="ECO:0007669"/>
    <property type="project" value="UniProtKB-SubCell"/>
</dbReference>
<dbReference type="OrthoDB" id="5546453at2759"/>
<evidence type="ECO:0000256" key="12">
    <source>
        <dbReference type="SAM" id="MobiDB-lite"/>
    </source>
</evidence>
<evidence type="ECO:0000256" key="13">
    <source>
        <dbReference type="SAM" id="Phobius"/>
    </source>
</evidence>
<dbReference type="InterPro" id="IPR013233">
    <property type="entry name" value="PIG-X/PBN1"/>
</dbReference>
<dbReference type="InterPro" id="IPR042322">
    <property type="entry name" value="Pbn1"/>
</dbReference>
<comment type="pathway">
    <text evidence="2">Glycolipid biosynthesis; glycosylphosphatidylinositol-anchor biosynthesis.</text>
</comment>
<evidence type="ECO:0000256" key="4">
    <source>
        <dbReference type="ARBA" id="ARBA00019261"/>
    </source>
</evidence>
<accession>A0A3M7DQP2</accession>
<evidence type="ECO:0000256" key="3">
    <source>
        <dbReference type="ARBA" id="ARBA00010345"/>
    </source>
</evidence>
<organism evidence="14 15">
    <name type="scientific">Hortaea werneckii</name>
    <name type="common">Black yeast</name>
    <name type="synonym">Cladosporium werneckii</name>
    <dbReference type="NCBI Taxonomy" id="91943"/>
    <lineage>
        <taxon>Eukaryota</taxon>
        <taxon>Fungi</taxon>
        <taxon>Dikarya</taxon>
        <taxon>Ascomycota</taxon>
        <taxon>Pezizomycotina</taxon>
        <taxon>Dothideomycetes</taxon>
        <taxon>Dothideomycetidae</taxon>
        <taxon>Mycosphaerellales</taxon>
        <taxon>Teratosphaeriaceae</taxon>
        <taxon>Hortaea</taxon>
    </lineage>
</organism>
<dbReference type="AlphaFoldDB" id="A0A3M7DQP2"/>
<comment type="subcellular location">
    <subcellularLocation>
        <location evidence="1">Endoplasmic reticulum membrane</location>
        <topology evidence="1">Single-pass type III membrane protein</topology>
    </subcellularLocation>
</comment>
<reference evidence="14 15" key="1">
    <citation type="journal article" date="2018" name="BMC Genomics">
        <title>Genomic evidence for intraspecific hybridization in a clonal and extremely halotolerant yeast.</title>
        <authorList>
            <person name="Gostincar C."/>
            <person name="Stajich J.E."/>
            <person name="Zupancic J."/>
            <person name="Zalar P."/>
            <person name="Gunde-Cimerman N."/>
        </authorList>
    </citation>
    <scope>NUCLEOTIDE SEQUENCE [LARGE SCALE GENOMIC DNA]</scope>
    <source>
        <strain evidence="14 15">EXF-2682</strain>
    </source>
</reference>
<keyword evidence="7 13" id="KW-0812">Transmembrane</keyword>
<feature type="region of interest" description="Disordered" evidence="12">
    <location>
        <begin position="444"/>
        <end position="463"/>
    </location>
</feature>
<feature type="compositionally biased region" description="Low complexity" evidence="12">
    <location>
        <begin position="447"/>
        <end position="463"/>
    </location>
</feature>
<dbReference type="Pfam" id="PF08320">
    <property type="entry name" value="PIG-X"/>
    <property type="match status" value="1"/>
</dbReference>
<evidence type="ECO:0000256" key="1">
    <source>
        <dbReference type="ARBA" id="ARBA00004643"/>
    </source>
</evidence>
<dbReference type="GO" id="GO:0006506">
    <property type="term" value="P:GPI anchor biosynthetic process"/>
    <property type="evidence" value="ECO:0007669"/>
    <property type="project" value="UniProtKB-UniPathway"/>
</dbReference>
<keyword evidence="9 13" id="KW-1133">Transmembrane helix</keyword>
<sequence length="713" mass="76730">MTYRCNDTWAVGPDQSRLALCLQHVRDADHVVLRDTLSNAYYQTDLGGDGLLNTLSSKRGRDEDGRGIGASLLHGIADRGEDGLAQVLGAGFLGVGAADNVGAIVDGLLGVEGTLTTSKALVDELGLVADPQVAASGSIAGGRGDGSVGGAGDGGRGSGCPQAAGGQTLSQRSHCVKISTAAMKQRITYLLPEGTKINPEDIHITKYALTYADAKNAALEKRLTAGLSELPSELRSIFASLHELHIRFVSRSPFTPTSPLVSLLPPGLHVSFTPRDPNAHVDLCPVLKQLFSPDLKCYSSEESFSSPPILSERFSSAAQYQYFYPLPRLLHFQTTLAKLVCGTGGLKSSCVSEAAALSYASYLDIDFDVISHAVTLSGFWREGLSAEMAKSAPGKGSPTDSLEVGVLVAEKPDEPEELKFGGYLTVIGEDDEPKPTLFSFPSRHHPLSASSSSSESPLTYSTHFQQPTGLHPKLEITFSDPDLLAKSPKDDESCALHAYLTLPSSLFIDRYQLNDDLFLQSQNLRRLIALSGEDDLEAPEWVVTRWGSAALFELAPPTPAEAEQAETWTASIPTHLRYLQASSSPDNATTSNPDHGQVELDIPWPTVFWACEASEGLKFAVNPFDRTNLGYDGLFGPKTMFYHVPPTLPEQQQAKGLVEKLKAPVLEPEDAWWVQSATFAVVLVGFAWVLWKLYDGSRSAVGKRGQSEGKKTQ</sequence>
<keyword evidence="11" id="KW-0325">Glycoprotein</keyword>
<keyword evidence="6" id="KW-0337">GPI-anchor biosynthesis</keyword>
<comment type="caution">
    <text evidence="14">The sequence shown here is derived from an EMBL/GenBank/DDBJ whole genome shotgun (WGS) entry which is preliminary data.</text>
</comment>
<comment type="similarity">
    <text evidence="3">Belongs to the PIGX family.</text>
</comment>
<evidence type="ECO:0000256" key="8">
    <source>
        <dbReference type="ARBA" id="ARBA00022824"/>
    </source>
</evidence>
<feature type="transmembrane region" description="Helical" evidence="13">
    <location>
        <begin position="672"/>
        <end position="694"/>
    </location>
</feature>
<dbReference type="PANTHER" id="PTHR28533:SF1">
    <property type="entry name" value="PROTEIN PBN1"/>
    <property type="match status" value="1"/>
</dbReference>
<name>A0A3M7DQP2_HORWE</name>
<evidence type="ECO:0000256" key="6">
    <source>
        <dbReference type="ARBA" id="ARBA00022502"/>
    </source>
</evidence>
<evidence type="ECO:0000256" key="7">
    <source>
        <dbReference type="ARBA" id="ARBA00022692"/>
    </source>
</evidence>
<dbReference type="GO" id="GO:1990529">
    <property type="term" value="C:glycosylphosphatidylinositol-mannosyltransferase I complex"/>
    <property type="evidence" value="ECO:0007669"/>
    <property type="project" value="TreeGrafter"/>
</dbReference>
<dbReference type="PANTHER" id="PTHR28533">
    <property type="entry name" value="PROTEIN PBN1"/>
    <property type="match status" value="1"/>
</dbReference>
<evidence type="ECO:0000256" key="9">
    <source>
        <dbReference type="ARBA" id="ARBA00022989"/>
    </source>
</evidence>
<protein>
    <recommendedName>
        <fullName evidence="5">Protein PBN1</fullName>
    </recommendedName>
    <alternativeName>
        <fullName evidence="4">Protein pbn1</fullName>
    </alternativeName>
</protein>
<evidence type="ECO:0000256" key="11">
    <source>
        <dbReference type="ARBA" id="ARBA00023180"/>
    </source>
</evidence>
<gene>
    <name evidence="14" type="ORF">D0863_08275</name>
</gene>
<proteinExistence type="inferred from homology"/>
<dbReference type="SMART" id="SM00780">
    <property type="entry name" value="PIG-X"/>
    <property type="match status" value="1"/>
</dbReference>
<evidence type="ECO:0000256" key="2">
    <source>
        <dbReference type="ARBA" id="ARBA00004687"/>
    </source>
</evidence>
<feature type="region of interest" description="Disordered" evidence="12">
    <location>
        <begin position="139"/>
        <end position="167"/>
    </location>
</feature>
<dbReference type="UniPathway" id="UPA00196"/>
<evidence type="ECO:0000256" key="5">
    <source>
        <dbReference type="ARBA" id="ARBA00020410"/>
    </source>
</evidence>
<feature type="compositionally biased region" description="Gly residues" evidence="12">
    <location>
        <begin position="139"/>
        <end position="158"/>
    </location>
</feature>